<reference evidence="6 7" key="1">
    <citation type="submission" date="2021-01" db="EMBL/GenBank/DDBJ databases">
        <title>WGS of actinomycetes isolated from Thailand.</title>
        <authorList>
            <person name="Thawai C."/>
        </authorList>
    </citation>
    <scope>NUCLEOTIDE SEQUENCE [LARGE SCALE GENOMIC DNA]</scope>
    <source>
        <strain evidence="6 7">CA3R110</strain>
    </source>
</reference>
<evidence type="ECO:0000256" key="2">
    <source>
        <dbReference type="ARBA" id="ARBA00022679"/>
    </source>
</evidence>
<evidence type="ECO:0000256" key="1">
    <source>
        <dbReference type="ARBA" id="ARBA00008467"/>
    </source>
</evidence>
<dbReference type="PANTHER" id="PTHR11712:SF347">
    <property type="entry name" value="BETA KETOACYL-ACYL CARRIER PROTEIN SYNTHASE"/>
    <property type="match status" value="1"/>
</dbReference>
<dbReference type="PANTHER" id="PTHR11712">
    <property type="entry name" value="POLYKETIDE SYNTHASE-RELATED"/>
    <property type="match status" value="1"/>
</dbReference>
<dbReference type="Pfam" id="PF02801">
    <property type="entry name" value="Ketoacyl-synt_C"/>
    <property type="match status" value="1"/>
</dbReference>
<accession>A0ABS1PSC6</accession>
<dbReference type="InterPro" id="IPR018201">
    <property type="entry name" value="Ketoacyl_synth_AS"/>
</dbReference>
<dbReference type="NCBIfam" id="NF005589">
    <property type="entry name" value="PRK07314.1"/>
    <property type="match status" value="1"/>
</dbReference>
<dbReference type="InterPro" id="IPR014031">
    <property type="entry name" value="Ketoacyl_synth_C"/>
</dbReference>
<dbReference type="InterPro" id="IPR020841">
    <property type="entry name" value="PKS_Beta-ketoAc_synthase_dom"/>
</dbReference>
<keyword evidence="2 4" id="KW-0808">Transferase</keyword>
<keyword evidence="3" id="KW-0012">Acyltransferase</keyword>
<proteinExistence type="inferred from homology"/>
<dbReference type="RefSeq" id="WP_201853130.1">
    <property type="nucleotide sequence ID" value="NZ_JAERRG010000009.1"/>
</dbReference>
<dbReference type="Proteomes" id="UP000621510">
    <property type="component" value="Unassembled WGS sequence"/>
</dbReference>
<sequence length="405" mass="41109">MKTEIAVTGLGLITPAGIGRAENWERVCDGRGLAAADPELAGGLVEFSCRVPSFNAAKTVGAREVWRTDRFVQLALVAAEEAVADAGLDPGSWDGSRVGIVVGCAAGGVATFEVQQKRFIDQGSKGVSALFHPMALVNMVSGRLAIQYGATGPSLVTATACASGATAIAVARDLLVSGACDVVLAGGTEAAVTPTFVAGFARMGALYSGELPPEQASRPFDARRGGFVIGEGAGILVLERLDDARTRHARVWAGLLGCGASSDAHHTTSPRPGGLGIESAMRLACRDAGVEPERVGHVNAHGTSTPLNDAAEAGAIARLGSPELAVTSTKGVTGHTLGAAGAVEAAYTVLSLAHQTIPPTANLTQPDPDIQLDVVSGAPRKTELTHALSNSAGFGGHNVSLLFGV</sequence>
<dbReference type="CDD" id="cd00834">
    <property type="entry name" value="KAS_I_II"/>
    <property type="match status" value="1"/>
</dbReference>
<comment type="caution">
    <text evidence="6">The sequence shown here is derived from an EMBL/GenBank/DDBJ whole genome shotgun (WGS) entry which is preliminary data.</text>
</comment>
<dbReference type="InterPro" id="IPR014030">
    <property type="entry name" value="Ketoacyl_synth_N"/>
</dbReference>
<evidence type="ECO:0000256" key="4">
    <source>
        <dbReference type="RuleBase" id="RU003694"/>
    </source>
</evidence>
<gene>
    <name evidence="6" type="ORF">JK364_23495</name>
</gene>
<feature type="domain" description="Ketosynthase family 3 (KS3)" evidence="5">
    <location>
        <begin position="2"/>
        <end position="405"/>
    </location>
</feature>
<protein>
    <submittedName>
        <fullName evidence="6">Beta-ketoacyl-[acyl-carrier-protein] synthase family protein</fullName>
    </submittedName>
</protein>
<dbReference type="Pfam" id="PF00109">
    <property type="entry name" value="ketoacyl-synt"/>
    <property type="match status" value="1"/>
</dbReference>
<dbReference type="PROSITE" id="PS52004">
    <property type="entry name" value="KS3_2"/>
    <property type="match status" value="1"/>
</dbReference>
<comment type="similarity">
    <text evidence="1 4">Belongs to the thiolase-like superfamily. Beta-ketoacyl-ACP synthases family.</text>
</comment>
<dbReference type="InterPro" id="IPR016039">
    <property type="entry name" value="Thiolase-like"/>
</dbReference>
<dbReference type="SUPFAM" id="SSF53901">
    <property type="entry name" value="Thiolase-like"/>
    <property type="match status" value="2"/>
</dbReference>
<dbReference type="PROSITE" id="PS00606">
    <property type="entry name" value="KS3_1"/>
    <property type="match status" value="1"/>
</dbReference>
<dbReference type="SMART" id="SM00825">
    <property type="entry name" value="PKS_KS"/>
    <property type="match status" value="1"/>
</dbReference>
<evidence type="ECO:0000313" key="6">
    <source>
        <dbReference type="EMBL" id="MBL1115338.1"/>
    </source>
</evidence>
<dbReference type="InterPro" id="IPR000794">
    <property type="entry name" value="Beta-ketoacyl_synthase"/>
</dbReference>
<evidence type="ECO:0000313" key="7">
    <source>
        <dbReference type="Proteomes" id="UP000621510"/>
    </source>
</evidence>
<keyword evidence="7" id="KW-1185">Reference proteome</keyword>
<evidence type="ECO:0000256" key="3">
    <source>
        <dbReference type="ARBA" id="ARBA00023315"/>
    </source>
</evidence>
<evidence type="ECO:0000259" key="5">
    <source>
        <dbReference type="PROSITE" id="PS52004"/>
    </source>
</evidence>
<dbReference type="EMBL" id="JAERRG010000009">
    <property type="protein sequence ID" value="MBL1115338.1"/>
    <property type="molecule type" value="Genomic_DNA"/>
</dbReference>
<organism evidence="6 7">
    <name type="scientific">Streptomyces endocoffeicus</name>
    <dbReference type="NCBI Taxonomy" id="2898945"/>
    <lineage>
        <taxon>Bacteria</taxon>
        <taxon>Bacillati</taxon>
        <taxon>Actinomycetota</taxon>
        <taxon>Actinomycetes</taxon>
        <taxon>Kitasatosporales</taxon>
        <taxon>Streptomycetaceae</taxon>
        <taxon>Streptomyces</taxon>
    </lineage>
</organism>
<dbReference type="Gene3D" id="3.40.47.10">
    <property type="match status" value="2"/>
</dbReference>
<name>A0ABS1PSC6_9ACTN</name>